<keyword evidence="6" id="KW-1185">Reference proteome</keyword>
<gene>
    <name evidence="5" type="ORF">PACLA_8A075498</name>
</gene>
<dbReference type="AlphaFoldDB" id="A0A7D9I5Z1"/>
<evidence type="ECO:0000256" key="1">
    <source>
        <dbReference type="ARBA" id="ARBA00004141"/>
    </source>
</evidence>
<protein>
    <submittedName>
        <fullName evidence="5">Transmembrane 17B</fullName>
    </submittedName>
</protein>
<organism evidence="5 6">
    <name type="scientific">Paramuricea clavata</name>
    <name type="common">Red gorgonian</name>
    <name type="synonym">Violescent sea-whip</name>
    <dbReference type="NCBI Taxonomy" id="317549"/>
    <lineage>
        <taxon>Eukaryota</taxon>
        <taxon>Metazoa</taxon>
        <taxon>Cnidaria</taxon>
        <taxon>Anthozoa</taxon>
        <taxon>Octocorallia</taxon>
        <taxon>Malacalcyonacea</taxon>
        <taxon>Plexauridae</taxon>
        <taxon>Paramuricea</taxon>
    </lineage>
</organism>
<dbReference type="GO" id="GO:1905515">
    <property type="term" value="P:non-motile cilium assembly"/>
    <property type="evidence" value="ECO:0007669"/>
    <property type="project" value="TreeGrafter"/>
</dbReference>
<comment type="subcellular location">
    <subcellularLocation>
        <location evidence="1">Membrane</location>
        <topology evidence="1">Multi-pass membrane protein</topology>
    </subcellularLocation>
</comment>
<evidence type="ECO:0000313" key="6">
    <source>
        <dbReference type="Proteomes" id="UP001152795"/>
    </source>
</evidence>
<evidence type="ECO:0000256" key="4">
    <source>
        <dbReference type="ARBA" id="ARBA00023136"/>
    </source>
</evidence>
<evidence type="ECO:0000256" key="2">
    <source>
        <dbReference type="ARBA" id="ARBA00022692"/>
    </source>
</evidence>
<dbReference type="PANTHER" id="PTHR13531">
    <property type="entry name" value="GEO07735P1-RELATED-RELATED"/>
    <property type="match status" value="1"/>
</dbReference>
<dbReference type="InterPro" id="IPR019184">
    <property type="entry name" value="Uncharacterised_TM-17"/>
</dbReference>
<dbReference type="GO" id="GO:0016020">
    <property type="term" value="C:membrane"/>
    <property type="evidence" value="ECO:0007669"/>
    <property type="project" value="UniProtKB-SubCell"/>
</dbReference>
<evidence type="ECO:0000256" key="3">
    <source>
        <dbReference type="ARBA" id="ARBA00022989"/>
    </source>
</evidence>
<dbReference type="Pfam" id="PF09799">
    <property type="entry name" value="Transmemb_17"/>
    <property type="match status" value="1"/>
</dbReference>
<name>A0A7D9I5Z1_PARCT</name>
<dbReference type="Proteomes" id="UP001152795">
    <property type="component" value="Unassembled WGS sequence"/>
</dbReference>
<keyword evidence="3" id="KW-1133">Transmembrane helix</keyword>
<proteinExistence type="predicted"/>
<sequence length="207" mass="23983">MEDRQSTVVHRAFTSVTETVFPGSRSLKHIPREKALGTGSELVSDLPLQMCLYFNTYFSVFWFVSSIAMFIAKYDHLAFYYKFILIVIYVIMLIVETIRLYLGNTGNLHEKVPELAGFWLLTLLLQLPLTLLLLLNEAAIILPLERAVHIVFALFVTFEVVQGYRVINMLTQNQVSKFHLRHLEDFVELQDIPAESEETEVIFRPQR</sequence>
<keyword evidence="2 5" id="KW-0812">Transmembrane</keyword>
<evidence type="ECO:0000313" key="5">
    <source>
        <dbReference type="EMBL" id="CAB3998343.1"/>
    </source>
</evidence>
<dbReference type="OrthoDB" id="311720at2759"/>
<keyword evidence="4" id="KW-0472">Membrane</keyword>
<accession>A0A7D9I5Z1</accession>
<dbReference type="PANTHER" id="PTHR13531:SF6">
    <property type="entry name" value="TMEM (HUMAN TRANSMEMBRANE PROTEIN) HOMOLOG"/>
    <property type="match status" value="1"/>
</dbReference>
<reference evidence="5" key="1">
    <citation type="submission" date="2020-04" db="EMBL/GenBank/DDBJ databases">
        <authorList>
            <person name="Alioto T."/>
            <person name="Alioto T."/>
            <person name="Gomez Garrido J."/>
        </authorList>
    </citation>
    <scope>NUCLEOTIDE SEQUENCE</scope>
    <source>
        <strain evidence="5">A484AB</strain>
    </source>
</reference>
<dbReference type="EMBL" id="CACRXK020003329">
    <property type="protein sequence ID" value="CAB3998343.1"/>
    <property type="molecule type" value="Genomic_DNA"/>
</dbReference>
<dbReference type="GO" id="GO:0035869">
    <property type="term" value="C:ciliary transition zone"/>
    <property type="evidence" value="ECO:0007669"/>
    <property type="project" value="TreeGrafter"/>
</dbReference>
<comment type="caution">
    <text evidence="5">The sequence shown here is derived from an EMBL/GenBank/DDBJ whole genome shotgun (WGS) entry which is preliminary data.</text>
</comment>